<gene>
    <name evidence="4" type="ORF">CC84DRAFT_1221742</name>
</gene>
<evidence type="ECO:0000313" key="4">
    <source>
        <dbReference type="EMBL" id="OAG01216.1"/>
    </source>
</evidence>
<dbReference type="InterPro" id="IPR036291">
    <property type="entry name" value="NAD(P)-bd_dom_sf"/>
</dbReference>
<reference evidence="4 5" key="1">
    <citation type="submission" date="2016-05" db="EMBL/GenBank/DDBJ databases">
        <title>Comparative analysis of secretome profiles of manganese(II)-oxidizing ascomycete fungi.</title>
        <authorList>
            <consortium name="DOE Joint Genome Institute"/>
            <person name="Zeiner C.A."/>
            <person name="Purvine S.O."/>
            <person name="Zink E.M."/>
            <person name="Wu S."/>
            <person name="Pasa-Tolic L."/>
            <person name="Chaput D.L."/>
            <person name="Haridas S."/>
            <person name="Grigoriev I.V."/>
            <person name="Santelli C.M."/>
            <person name="Hansel C.M."/>
        </authorList>
    </citation>
    <scope>NUCLEOTIDE SEQUENCE [LARGE SCALE GENOMIC DNA]</scope>
    <source>
        <strain evidence="4 5">AP3s5-JAC2a</strain>
    </source>
</reference>
<name>A0A177C1B5_9PLEO</name>
<evidence type="ECO:0000256" key="1">
    <source>
        <dbReference type="ARBA" id="ARBA00006484"/>
    </source>
</evidence>
<dbReference type="GO" id="GO:0016614">
    <property type="term" value="F:oxidoreductase activity, acting on CH-OH group of donors"/>
    <property type="evidence" value="ECO:0007669"/>
    <property type="project" value="UniProtKB-ARBA"/>
</dbReference>
<keyword evidence="5" id="KW-1185">Reference proteome</keyword>
<comment type="similarity">
    <text evidence="1">Belongs to the short-chain dehydrogenases/reductases (SDR) family.</text>
</comment>
<dbReference type="PRINTS" id="PR00080">
    <property type="entry name" value="SDRFAMILY"/>
</dbReference>
<protein>
    <submittedName>
        <fullName evidence="4">NAD(P)-binding protein</fullName>
    </submittedName>
</protein>
<dbReference type="Gene3D" id="3.40.50.720">
    <property type="entry name" value="NAD(P)-binding Rossmann-like Domain"/>
    <property type="match status" value="1"/>
</dbReference>
<dbReference type="OrthoDB" id="47007at2759"/>
<accession>A0A177C1B5</accession>
<evidence type="ECO:0000313" key="5">
    <source>
        <dbReference type="Proteomes" id="UP000077069"/>
    </source>
</evidence>
<dbReference type="GeneID" id="28766784"/>
<dbReference type="PROSITE" id="PS00061">
    <property type="entry name" value="ADH_SHORT"/>
    <property type="match status" value="1"/>
</dbReference>
<evidence type="ECO:0000256" key="3">
    <source>
        <dbReference type="ARBA" id="ARBA00023002"/>
    </source>
</evidence>
<dbReference type="PANTHER" id="PTHR48107">
    <property type="entry name" value="NADPH-DEPENDENT ALDEHYDE REDUCTASE-LIKE PROTEIN, CHLOROPLASTIC-RELATED"/>
    <property type="match status" value="1"/>
</dbReference>
<dbReference type="AlphaFoldDB" id="A0A177C1B5"/>
<dbReference type="InParanoid" id="A0A177C1B5"/>
<organism evidence="4 5">
    <name type="scientific">Paraphaeosphaeria sporulosa</name>
    <dbReference type="NCBI Taxonomy" id="1460663"/>
    <lineage>
        <taxon>Eukaryota</taxon>
        <taxon>Fungi</taxon>
        <taxon>Dikarya</taxon>
        <taxon>Ascomycota</taxon>
        <taxon>Pezizomycotina</taxon>
        <taxon>Dothideomycetes</taxon>
        <taxon>Pleosporomycetidae</taxon>
        <taxon>Pleosporales</taxon>
        <taxon>Massarineae</taxon>
        <taxon>Didymosphaeriaceae</taxon>
        <taxon>Paraphaeosphaeria</taxon>
    </lineage>
</organism>
<dbReference type="PANTHER" id="PTHR48107:SF16">
    <property type="entry name" value="NADPH-DEPENDENT ALDEHYDE REDUCTASE 1, CHLOROPLASTIC"/>
    <property type="match status" value="1"/>
</dbReference>
<evidence type="ECO:0000256" key="2">
    <source>
        <dbReference type="ARBA" id="ARBA00022857"/>
    </source>
</evidence>
<sequence length="157" mass="17043">MACEAAKVAMNHLPAEEPVAKNAANFLAIEGFNITRIPGELLDEEFCSHLRLRAERALGRIDILVNNVGTGRDFTPDITIYTKKEWDRIFRTTVYAGFFLARAATPKMPPGPSIIWTVSSVVANLVSSIHGYAASKGAVASLVQTLRNFSEPAKAPA</sequence>
<keyword evidence="2" id="KW-0521">NADP</keyword>
<dbReference type="InterPro" id="IPR020904">
    <property type="entry name" value="Sc_DH/Rdtase_CS"/>
</dbReference>
<dbReference type="RefSeq" id="XP_018031581.1">
    <property type="nucleotide sequence ID" value="XM_018183298.1"/>
</dbReference>
<dbReference type="EMBL" id="KV441558">
    <property type="protein sequence ID" value="OAG01216.1"/>
    <property type="molecule type" value="Genomic_DNA"/>
</dbReference>
<dbReference type="Proteomes" id="UP000077069">
    <property type="component" value="Unassembled WGS sequence"/>
</dbReference>
<dbReference type="Pfam" id="PF00106">
    <property type="entry name" value="adh_short"/>
    <property type="match status" value="1"/>
</dbReference>
<dbReference type="STRING" id="1460663.A0A177C1B5"/>
<proteinExistence type="inferred from homology"/>
<dbReference type="PRINTS" id="PR00081">
    <property type="entry name" value="GDHRDH"/>
</dbReference>
<dbReference type="InterPro" id="IPR002347">
    <property type="entry name" value="SDR_fam"/>
</dbReference>
<keyword evidence="3" id="KW-0560">Oxidoreductase</keyword>
<dbReference type="SUPFAM" id="SSF51735">
    <property type="entry name" value="NAD(P)-binding Rossmann-fold domains"/>
    <property type="match status" value="1"/>
</dbReference>